<keyword evidence="1" id="KW-1133">Transmembrane helix</keyword>
<sequence>MTPLARATLATLILAQAAGLLKAELTLRLASWIADPWWCRAAAYGLAIVLTLIVAPANAWLAWRLQR</sequence>
<proteinExistence type="predicted"/>
<evidence type="ECO:0000256" key="1">
    <source>
        <dbReference type="SAM" id="Phobius"/>
    </source>
</evidence>
<organism evidence="2">
    <name type="scientific">viral metagenome</name>
    <dbReference type="NCBI Taxonomy" id="1070528"/>
    <lineage>
        <taxon>unclassified sequences</taxon>
        <taxon>metagenomes</taxon>
        <taxon>organismal metagenomes</taxon>
    </lineage>
</organism>
<evidence type="ECO:0000313" key="3">
    <source>
        <dbReference type="EMBL" id="QJA82482.1"/>
    </source>
</evidence>
<dbReference type="AlphaFoldDB" id="A0A6M3J2S5"/>
<feature type="transmembrane region" description="Helical" evidence="1">
    <location>
        <begin position="41"/>
        <end position="63"/>
    </location>
</feature>
<dbReference type="EMBL" id="MT142488">
    <property type="protein sequence ID" value="QJA82482.1"/>
    <property type="molecule type" value="Genomic_DNA"/>
</dbReference>
<evidence type="ECO:0000313" key="2">
    <source>
        <dbReference type="EMBL" id="QJA64176.1"/>
    </source>
</evidence>
<name>A0A6M3J2S5_9ZZZZ</name>
<protein>
    <submittedName>
        <fullName evidence="2">Uncharacterized protein</fullName>
    </submittedName>
</protein>
<accession>A0A6M3J2S5</accession>
<gene>
    <name evidence="3" type="ORF">MM415A00402_0035</name>
    <name evidence="2" type="ORF">MM415B00534_0035</name>
</gene>
<keyword evidence="1" id="KW-0812">Transmembrane</keyword>
<keyword evidence="1" id="KW-0472">Membrane</keyword>
<reference evidence="2" key="1">
    <citation type="submission" date="2020-03" db="EMBL/GenBank/DDBJ databases">
        <title>The deep terrestrial virosphere.</title>
        <authorList>
            <person name="Holmfeldt K."/>
            <person name="Nilsson E."/>
            <person name="Simone D."/>
            <person name="Lopez-Fernandez M."/>
            <person name="Wu X."/>
            <person name="de Brujin I."/>
            <person name="Lundin D."/>
            <person name="Andersson A."/>
            <person name="Bertilsson S."/>
            <person name="Dopson M."/>
        </authorList>
    </citation>
    <scope>NUCLEOTIDE SEQUENCE</scope>
    <source>
        <strain evidence="3">MM415A00402</strain>
        <strain evidence="2">MM415B00534</strain>
    </source>
</reference>
<dbReference type="EMBL" id="MT141514">
    <property type="protein sequence ID" value="QJA64176.1"/>
    <property type="molecule type" value="Genomic_DNA"/>
</dbReference>